<dbReference type="SUPFAM" id="SSF158702">
    <property type="entry name" value="Sec63 N-terminal domain-like"/>
    <property type="match status" value="2"/>
</dbReference>
<keyword evidence="4" id="KW-0067">ATP-binding</keyword>
<dbReference type="InterPro" id="IPR004179">
    <property type="entry name" value="Sec63-dom"/>
</dbReference>
<evidence type="ECO:0000313" key="7">
    <source>
        <dbReference type="EMBL" id="EST48531.1"/>
    </source>
</evidence>
<dbReference type="Pfam" id="PF00271">
    <property type="entry name" value="Helicase_C"/>
    <property type="match status" value="1"/>
</dbReference>
<dbReference type="GO" id="GO:0005634">
    <property type="term" value="C:nucleus"/>
    <property type="evidence" value="ECO:0007669"/>
    <property type="project" value="TreeGrafter"/>
</dbReference>
<organism evidence="7">
    <name type="scientific">Spironucleus salmonicida</name>
    <dbReference type="NCBI Taxonomy" id="348837"/>
    <lineage>
        <taxon>Eukaryota</taxon>
        <taxon>Metamonada</taxon>
        <taxon>Diplomonadida</taxon>
        <taxon>Hexamitidae</taxon>
        <taxon>Hexamitinae</taxon>
        <taxon>Spironucleus</taxon>
    </lineage>
</organism>
<keyword evidence="2" id="KW-0378">Hydrolase</keyword>
<evidence type="ECO:0000259" key="6">
    <source>
        <dbReference type="PROSITE" id="PS51194"/>
    </source>
</evidence>
<feature type="domain" description="Helicase ATP-binding" evidence="5">
    <location>
        <begin position="1167"/>
        <end position="1341"/>
    </location>
</feature>
<dbReference type="Proteomes" id="UP000018208">
    <property type="component" value="Unassembled WGS sequence"/>
</dbReference>
<evidence type="ECO:0000259" key="5">
    <source>
        <dbReference type="PROSITE" id="PS51192"/>
    </source>
</evidence>
<dbReference type="InterPro" id="IPR011545">
    <property type="entry name" value="DEAD/DEAH_box_helicase_dom"/>
</dbReference>
<dbReference type="PANTHER" id="PTHR47961:SF4">
    <property type="entry name" value="ACTIVATING SIGNAL COINTEGRATOR 1 COMPLEX SUBUNIT 3"/>
    <property type="match status" value="1"/>
</dbReference>
<dbReference type="GO" id="GO:0016787">
    <property type="term" value="F:hydrolase activity"/>
    <property type="evidence" value="ECO:0007669"/>
    <property type="project" value="UniProtKB-KW"/>
</dbReference>
<reference evidence="8" key="2">
    <citation type="submission" date="2020-12" db="EMBL/GenBank/DDBJ databases">
        <title>New Spironucleus salmonicida genome in near-complete chromosomes.</title>
        <authorList>
            <person name="Xu F."/>
            <person name="Kurt Z."/>
            <person name="Jimenez-Gonzalez A."/>
            <person name="Astvaldsson A."/>
            <person name="Andersson J.O."/>
            <person name="Svard S.G."/>
        </authorList>
    </citation>
    <scope>NUCLEOTIDE SEQUENCE</scope>
    <source>
        <strain evidence="8">ATCC 50377</strain>
    </source>
</reference>
<evidence type="ECO:0000313" key="9">
    <source>
        <dbReference type="Proteomes" id="UP000018208"/>
    </source>
</evidence>
<keyword evidence="3 7" id="KW-0347">Helicase</keyword>
<proteinExistence type="predicted"/>
<evidence type="ECO:0000256" key="1">
    <source>
        <dbReference type="ARBA" id="ARBA00022741"/>
    </source>
</evidence>
<dbReference type="InterPro" id="IPR036388">
    <property type="entry name" value="WH-like_DNA-bd_sf"/>
</dbReference>
<dbReference type="InterPro" id="IPR027417">
    <property type="entry name" value="P-loop_NTPase"/>
</dbReference>
<protein>
    <submittedName>
        <fullName evidence="7">RNA helicase</fullName>
    </submittedName>
</protein>
<dbReference type="Pfam" id="PF00270">
    <property type="entry name" value="DEAD"/>
    <property type="match status" value="2"/>
</dbReference>
<dbReference type="InterPro" id="IPR014001">
    <property type="entry name" value="Helicase_ATP-bd"/>
</dbReference>
<dbReference type="PROSITE" id="PS51194">
    <property type="entry name" value="HELICASE_CTER"/>
    <property type="match status" value="2"/>
</dbReference>
<dbReference type="GO" id="GO:0005524">
    <property type="term" value="F:ATP binding"/>
    <property type="evidence" value="ECO:0007669"/>
    <property type="project" value="UniProtKB-KW"/>
</dbReference>
<dbReference type="PANTHER" id="PTHR47961">
    <property type="entry name" value="DNA POLYMERASE THETA, PUTATIVE (AFU_ORTHOLOGUE AFUA_1G05260)-RELATED"/>
    <property type="match status" value="1"/>
</dbReference>
<gene>
    <name evidence="7" type="ORF">SS50377_11141</name>
    <name evidence="8" type="ORF">SS50377_23549</name>
</gene>
<dbReference type="Gene3D" id="3.40.50.300">
    <property type="entry name" value="P-loop containing nucleotide triphosphate hydrolases"/>
    <property type="match status" value="4"/>
</dbReference>
<dbReference type="InterPro" id="IPR035892">
    <property type="entry name" value="C2_domain_sf"/>
</dbReference>
<dbReference type="Gene3D" id="1.10.10.10">
    <property type="entry name" value="Winged helix-like DNA-binding domain superfamily/Winged helix DNA-binding domain"/>
    <property type="match status" value="2"/>
</dbReference>
<evidence type="ECO:0000256" key="4">
    <source>
        <dbReference type="ARBA" id="ARBA00022840"/>
    </source>
</evidence>
<dbReference type="Gene3D" id="2.60.40.150">
    <property type="entry name" value="C2 domain"/>
    <property type="match status" value="1"/>
</dbReference>
<dbReference type="InterPro" id="IPR001650">
    <property type="entry name" value="Helicase_C-like"/>
</dbReference>
<evidence type="ECO:0000256" key="3">
    <source>
        <dbReference type="ARBA" id="ARBA00022806"/>
    </source>
</evidence>
<keyword evidence="1" id="KW-0547">Nucleotide-binding</keyword>
<name>V6LXU2_9EUKA</name>
<dbReference type="InterPro" id="IPR050474">
    <property type="entry name" value="Hel308_SKI2-like"/>
</dbReference>
<dbReference type="EMBL" id="AUWU02000004">
    <property type="protein sequence ID" value="KAH0573614.1"/>
    <property type="molecule type" value="Genomic_DNA"/>
</dbReference>
<dbReference type="SMART" id="SM00490">
    <property type="entry name" value="HELICc"/>
    <property type="match status" value="2"/>
</dbReference>
<dbReference type="SMART" id="SM00487">
    <property type="entry name" value="DEXDc"/>
    <property type="match status" value="2"/>
</dbReference>
<feature type="domain" description="Helicase ATP-binding" evidence="5">
    <location>
        <begin position="152"/>
        <end position="349"/>
    </location>
</feature>
<feature type="domain" description="Helicase C-terminal" evidence="6">
    <location>
        <begin position="440"/>
        <end position="633"/>
    </location>
</feature>
<reference evidence="7 8" key="1">
    <citation type="journal article" date="2014" name="PLoS Genet.">
        <title>The Genome of Spironucleus salmonicida Highlights a Fish Pathogen Adapted to Fluctuating Environments.</title>
        <authorList>
            <person name="Xu F."/>
            <person name="Jerlstrom-Hultqvist J."/>
            <person name="Einarsson E."/>
            <person name="Astvaldsson A."/>
            <person name="Svard S.G."/>
            <person name="Andersson J.O."/>
        </authorList>
    </citation>
    <scope>NUCLEOTIDE SEQUENCE</scope>
    <source>
        <strain evidence="8">ATCC 50377</strain>
    </source>
</reference>
<dbReference type="CDD" id="cd18795">
    <property type="entry name" value="SF2_C_Ski2"/>
    <property type="match status" value="2"/>
</dbReference>
<sequence>MEDLQVNLFQLFQAYPQYNEDHILEHTIVIIQNQNEDIACSELIDLLGFDILDNGLLEQLIIYRQQFIQSSKAQVQKPVQQTPEVLPLIQNQPHTTQKQLYRTGKYFDFAFIDSKSKISLQVERKPITLLPKIFQQVFDFEFFNDLQSALFTTAYTKTENILVSAPTSSGKTNVAVLCIMQMLSQIMSQYNIDLNNCVAEDIKRVLKETQGLCVYLTPLKALASEITQKFKGQLNKLGFQVLECTGDENPPVELINQANILILTPEKFDVITRKQVNSSIFSRQKLLIIDEIHLIGVSGRGNVLESIVCRTKLAIEQLQSPLRFVGISATIPNYKDIAQFLECELSGTYVFDDSYRPVPMTQFVFGIKEKPSSNVQSDLDIQHFAKTNSHLKQILEQVGTVEEFYQDEMALKQKLLNLDKKEDNKKKKQQQQLSVKYDDMLDELCTQISVQNNEQLQSTMIFVHSRRKAVELAKIIASKMPQCDFNKNIIKQAQGCEKGDLSFCMSRGVGFHHSQIDKSHKRLVEDSYRQGELTIVVCTATLAWGVNLPAQTVVIRGTDIFSEFGQKDLDILDVKQIFGRAGRPQFTGEDGKGRGIILTKFEKIPQYMRWLANDTPIGSQVGSRLPDILNAEIVLGNISTVGQAYQFIRKSFYAIKQINYQDMILVSLQQLYTNQLLFSSQKIVNDPNQVLIPTELGKICSYYYVYFDTLTHFIKEIQKLPIGSSVGYDELFHLLSSIPEFQSLKPRSEEREELMQISGQFLDQATEQVSKLQSKGINNKQINQYLKQGLGKAKYSMVPILAQDDQPEFKVNCLIQAFISQYIPKNQSLISDQRLVIQSLPRVAQAFLESLFSMKRQNEALKMNDIVNSLLYQSWYFTSSPFFPLIFNVVGSVSPGSKGFQSSMNIIQKRGVNDIIQLSTIQNFHKLYPVTNFVDYSMLEQLTYNDIVDRLGDYQANTIIKAIKMIPQVQLDAVVIPISKKLLRVQVNAIPKILWNKNCHGYSQSIVILISRADNGQILHRHEVVLNQYTIQQPINIVTLIKISQWNKITVQGTNVKNTLSLGNISTDIESDEFPVLKVVAFPKNWTGSTAVVQEQIIQIENIYIQEHQNIEYQQLNDPNIVFQSKFSYFTPLPKIQPISTLSLHWPEAQNLFSFKFFNPIQSVMFHTLFYQRENVYVGAPTSSGKTVAAELAILQVLKNSPGQKCVYIAPIKALVREKYLDWKTRFSVIGANVVEITGDYVPEAMQLLSSHIIVTTPEKWDAMSRSWKSKQFLQLIGLIIIDEVHLIGTSRGYVIESVVARYQLVCKELNKQIRLVGLSTPSQNVKDIAQWLKVPYQNIFNFDNAARPVKLDIHIQGFIGDKYCERMELMNRPVYTSIKKYSPNLPVLIFVQSRKQTRKTAYALLNLSFADNQPPECFFKIPNDKLSENIQDPDAAHCIKFGVGIHHSGMISSDREIIEQLYLTQQITILVCTATLAAGINMPVYMTILKGCEYFDGNIKAYVDFDIVDVQQMCGRAGRPQYIQYKIKSQIKQLLGQETVNQLEDQKVFDFMYTFNKQLIKDNIKTNIPDLDSILDYIEQLNIEQPQSVSIIMCRQSAKETYKQFFNEPFPFESSLLNQALGNALASAMLKVKDIQISYFPDCVNAEISIQGTSRLQLRNWLQHTFFFIRARRNPLLYGIDLKDILDDIETVDLSLFTVEFHSYSNGRNILEQPKASLVDFFTVLRIYAKLDSTLDLLISIKAISSDAQTNYFEEVFYQTDIGKIASTYYISYHTLWKYVHFGQITTPYLAISQISQAHEFAQIPVRCDEEKQMSSLAIPEQIIAGSGNQKAYFVLTKQYENDMKMPTPEFNLDLRTVMASTHRITAALIEIKLRQNDFASSIILCKIARNLKGIEEQHCVFWLFARVRDVGKEWKLEFRLTVKGNCRGMVYLGAKGEFGRGNKEVVIGCKVSGEKEVLVFVGSDVISLNQTIPVLVSSVGRIWENVQVQ</sequence>
<feature type="domain" description="Helicase C-terminal" evidence="6">
    <location>
        <begin position="1378"/>
        <end position="1573"/>
    </location>
</feature>
<dbReference type="Pfam" id="PF02889">
    <property type="entry name" value="Sec63"/>
    <property type="match status" value="2"/>
</dbReference>
<dbReference type="VEuPathDB" id="GiardiaDB:SS50377_23549"/>
<dbReference type="GO" id="GO:0004386">
    <property type="term" value="F:helicase activity"/>
    <property type="evidence" value="ECO:0007669"/>
    <property type="project" value="UniProtKB-KW"/>
</dbReference>
<accession>V6LXU2</accession>
<dbReference type="EMBL" id="KI545981">
    <property type="protein sequence ID" value="EST48531.1"/>
    <property type="molecule type" value="Genomic_DNA"/>
</dbReference>
<dbReference type="Gene3D" id="1.10.3380.10">
    <property type="entry name" value="Sec63 N-terminal domain-like domain"/>
    <property type="match status" value="2"/>
</dbReference>
<dbReference type="OrthoDB" id="5575at2759"/>
<evidence type="ECO:0000313" key="8">
    <source>
        <dbReference type="EMBL" id="KAH0573614.1"/>
    </source>
</evidence>
<dbReference type="GO" id="GO:0003676">
    <property type="term" value="F:nucleic acid binding"/>
    <property type="evidence" value="ECO:0007669"/>
    <property type="project" value="InterPro"/>
</dbReference>
<evidence type="ECO:0000256" key="2">
    <source>
        <dbReference type="ARBA" id="ARBA00022801"/>
    </source>
</evidence>
<dbReference type="SUPFAM" id="SSF52540">
    <property type="entry name" value="P-loop containing nucleoside triphosphate hydrolases"/>
    <property type="match status" value="4"/>
</dbReference>
<dbReference type="PROSITE" id="PS51192">
    <property type="entry name" value="HELICASE_ATP_BIND_1"/>
    <property type="match status" value="2"/>
</dbReference>
<keyword evidence="9" id="KW-1185">Reference proteome</keyword>
<dbReference type="SMART" id="SM00973">
    <property type="entry name" value="Sec63"/>
    <property type="match status" value="1"/>
</dbReference>